<evidence type="ECO:0000313" key="2">
    <source>
        <dbReference type="EMBL" id="KAJ2897903.1"/>
    </source>
</evidence>
<feature type="transmembrane region" description="Helical" evidence="1">
    <location>
        <begin position="75"/>
        <end position="96"/>
    </location>
</feature>
<evidence type="ECO:0000313" key="3">
    <source>
        <dbReference type="Proteomes" id="UP001201980"/>
    </source>
</evidence>
<dbReference type="AlphaFoldDB" id="A0AAD5RST5"/>
<keyword evidence="1" id="KW-0812">Transmembrane</keyword>
<name>A0AAD5RST5_9PEZI</name>
<feature type="transmembrane region" description="Helical" evidence="1">
    <location>
        <begin position="49"/>
        <end position="68"/>
    </location>
</feature>
<feature type="transmembrane region" description="Helical" evidence="1">
    <location>
        <begin position="116"/>
        <end position="139"/>
    </location>
</feature>
<keyword evidence="1" id="KW-1133">Transmembrane helix</keyword>
<gene>
    <name evidence="2" type="ORF">MKZ38_004318</name>
</gene>
<dbReference type="PANTHER" id="PTHR42083:SF1">
    <property type="entry name" value="MARVEL DOMAIN-CONTAINING PROTEIN"/>
    <property type="match status" value="1"/>
</dbReference>
<organism evidence="2 3">
    <name type="scientific">Zalerion maritima</name>
    <dbReference type="NCBI Taxonomy" id="339359"/>
    <lineage>
        <taxon>Eukaryota</taxon>
        <taxon>Fungi</taxon>
        <taxon>Dikarya</taxon>
        <taxon>Ascomycota</taxon>
        <taxon>Pezizomycotina</taxon>
        <taxon>Sordariomycetes</taxon>
        <taxon>Lulworthiomycetidae</taxon>
        <taxon>Lulworthiales</taxon>
        <taxon>Lulworthiaceae</taxon>
        <taxon>Zalerion</taxon>
    </lineage>
</organism>
<sequence>MGLFGMAISYIAFSVLHFLQFVLALTVCGLYGIDLQRANANDVGADSKWVFAQVVAALSAVTALLYFIPFVLRLAFTFIWNFILFILWIALFGVFGKMYINEDPEGDDDIQRMKNAVWVDLVNALLWLVGGLASLAYWWRHRERRTRFTGRATV</sequence>
<protein>
    <submittedName>
        <fullName evidence="2">Uncharacterized protein</fullName>
    </submittedName>
</protein>
<keyword evidence="1" id="KW-0472">Membrane</keyword>
<dbReference type="EMBL" id="JAKWBI020000252">
    <property type="protein sequence ID" value="KAJ2897903.1"/>
    <property type="molecule type" value="Genomic_DNA"/>
</dbReference>
<comment type="caution">
    <text evidence="2">The sequence shown here is derived from an EMBL/GenBank/DDBJ whole genome shotgun (WGS) entry which is preliminary data.</text>
</comment>
<proteinExistence type="predicted"/>
<dbReference type="PANTHER" id="PTHR42083">
    <property type="entry name" value="MARVEL DOMAIN-CONTAINING PROTEIN"/>
    <property type="match status" value="1"/>
</dbReference>
<evidence type="ECO:0000256" key="1">
    <source>
        <dbReference type="SAM" id="Phobius"/>
    </source>
</evidence>
<feature type="transmembrane region" description="Helical" evidence="1">
    <location>
        <begin position="7"/>
        <end position="33"/>
    </location>
</feature>
<reference evidence="2" key="1">
    <citation type="submission" date="2022-07" db="EMBL/GenBank/DDBJ databases">
        <title>Draft genome sequence of Zalerion maritima ATCC 34329, a (micro)plastics degrading marine fungus.</title>
        <authorList>
            <person name="Paco A."/>
            <person name="Goncalves M.F.M."/>
            <person name="Rocha-Santos T.A.P."/>
            <person name="Alves A."/>
        </authorList>
    </citation>
    <scope>NUCLEOTIDE SEQUENCE</scope>
    <source>
        <strain evidence="2">ATCC 34329</strain>
    </source>
</reference>
<dbReference type="Proteomes" id="UP001201980">
    <property type="component" value="Unassembled WGS sequence"/>
</dbReference>
<keyword evidence="3" id="KW-1185">Reference proteome</keyword>
<accession>A0AAD5RST5</accession>